<name>A0A2P2P0N1_RHIMU</name>
<dbReference type="EMBL" id="GGEC01067794">
    <property type="protein sequence ID" value="MBX48278.1"/>
    <property type="molecule type" value="Transcribed_RNA"/>
</dbReference>
<proteinExistence type="predicted"/>
<reference evidence="1" key="1">
    <citation type="submission" date="2018-02" db="EMBL/GenBank/DDBJ databases">
        <title>Rhizophora mucronata_Transcriptome.</title>
        <authorList>
            <person name="Meera S.P."/>
            <person name="Sreeshan A."/>
            <person name="Augustine A."/>
        </authorList>
    </citation>
    <scope>NUCLEOTIDE SEQUENCE</scope>
    <source>
        <tissue evidence="1">Leaf</tissue>
    </source>
</reference>
<organism evidence="1">
    <name type="scientific">Rhizophora mucronata</name>
    <name type="common">Asiatic mangrove</name>
    <dbReference type="NCBI Taxonomy" id="61149"/>
    <lineage>
        <taxon>Eukaryota</taxon>
        <taxon>Viridiplantae</taxon>
        <taxon>Streptophyta</taxon>
        <taxon>Embryophyta</taxon>
        <taxon>Tracheophyta</taxon>
        <taxon>Spermatophyta</taxon>
        <taxon>Magnoliopsida</taxon>
        <taxon>eudicotyledons</taxon>
        <taxon>Gunneridae</taxon>
        <taxon>Pentapetalae</taxon>
        <taxon>rosids</taxon>
        <taxon>fabids</taxon>
        <taxon>Malpighiales</taxon>
        <taxon>Rhizophoraceae</taxon>
        <taxon>Rhizophora</taxon>
    </lineage>
</organism>
<evidence type="ECO:0000313" key="1">
    <source>
        <dbReference type="EMBL" id="MBX48278.1"/>
    </source>
</evidence>
<protein>
    <submittedName>
        <fullName evidence="1">Uncharacterized protein</fullName>
    </submittedName>
</protein>
<dbReference type="AlphaFoldDB" id="A0A2P2P0N1"/>
<sequence length="57" mass="6723">MVSKQGMVLINCVIFSHLDFTFSLIGHTNFLKCYKVINNINNFTFLNTFIDFFSFNY</sequence>
<accession>A0A2P2P0N1</accession>